<dbReference type="Gene3D" id="3.40.50.720">
    <property type="entry name" value="NAD(P)-binding Rossmann-like Domain"/>
    <property type="match status" value="1"/>
</dbReference>
<dbReference type="SUPFAM" id="SSF51735">
    <property type="entry name" value="NAD(P)-binding Rossmann-fold domains"/>
    <property type="match status" value="1"/>
</dbReference>
<dbReference type="Pfam" id="PF13241">
    <property type="entry name" value="NAD_binding_7"/>
    <property type="match status" value="1"/>
</dbReference>
<name>A0ABX5M1B0_9GAMM</name>
<evidence type="ECO:0000256" key="1">
    <source>
        <dbReference type="SAM" id="MobiDB-lite"/>
    </source>
</evidence>
<gene>
    <name evidence="2" type="ORF">WH50_03090</name>
</gene>
<sequence length="354" mass="38088">MKVDHLTMMNSAFNSFDIKGCACLVMGGAEAADRAVRALLALGGNVSVCAPVLAESMQLLARDGGIHWIHKGQPEEVLSRPWQIVSIATDDAELDTLLLGWARERGLPVFHASSVSAEAASIPVLSSAARHLATTEVCATAEVLATTEVVADQPVAATLSQDGADLTINDTVSHVDECTADPVSDEVGAGAQPLHMPESNGKATTEEATEPAHPVLIVWHLPADADMQALPQRYAAHCADYPVLHENSAALVPEAARSNEVSLDALPAHAQWQQWEQQGGVLLWVACYTKRQEAANQLQVLQKLQKTQNFELRYYRAAELQHQQMAPAAVKAPSKPNRGRRTSRKSARKPQKSA</sequence>
<proteinExistence type="predicted"/>
<keyword evidence="3" id="KW-1185">Reference proteome</keyword>
<evidence type="ECO:0000313" key="2">
    <source>
        <dbReference type="EMBL" id="PXF32711.1"/>
    </source>
</evidence>
<protein>
    <recommendedName>
        <fullName evidence="4">Precorrin-2 dehydrogenase</fullName>
    </recommendedName>
</protein>
<comment type="caution">
    <text evidence="2">The sequence shown here is derived from an EMBL/GenBank/DDBJ whole genome shotgun (WGS) entry which is preliminary data.</text>
</comment>
<evidence type="ECO:0000313" key="3">
    <source>
        <dbReference type="Proteomes" id="UP000248090"/>
    </source>
</evidence>
<organism evidence="2 3">
    <name type="scientific">Pokkaliibacter plantistimulans</name>
    <dbReference type="NCBI Taxonomy" id="1635171"/>
    <lineage>
        <taxon>Bacteria</taxon>
        <taxon>Pseudomonadati</taxon>
        <taxon>Pseudomonadota</taxon>
        <taxon>Gammaproteobacteria</taxon>
        <taxon>Oceanospirillales</taxon>
        <taxon>Balneatrichaceae</taxon>
        <taxon>Pokkaliibacter</taxon>
    </lineage>
</organism>
<accession>A0ABX5M1B0</accession>
<feature type="compositionally biased region" description="Basic residues" evidence="1">
    <location>
        <begin position="337"/>
        <end position="354"/>
    </location>
</feature>
<reference evidence="2 3" key="1">
    <citation type="submission" date="2015-03" db="EMBL/GenBank/DDBJ databases">
        <authorList>
            <person name="Krishnan R."/>
            <person name="Midha S."/>
            <person name="Patil P.B."/>
            <person name="Rameshkumar N."/>
        </authorList>
    </citation>
    <scope>NUCLEOTIDE SEQUENCE [LARGE SCALE GENOMIC DNA]</scope>
    <source>
        <strain evidence="2 3">L1E11</strain>
    </source>
</reference>
<feature type="region of interest" description="Disordered" evidence="1">
    <location>
        <begin position="325"/>
        <end position="354"/>
    </location>
</feature>
<dbReference type="InterPro" id="IPR036291">
    <property type="entry name" value="NAD(P)-bd_dom_sf"/>
</dbReference>
<evidence type="ECO:0008006" key="4">
    <source>
        <dbReference type="Google" id="ProtNLM"/>
    </source>
</evidence>
<dbReference type="Proteomes" id="UP000248090">
    <property type="component" value="Unassembled WGS sequence"/>
</dbReference>
<dbReference type="EMBL" id="LAPT01000010">
    <property type="protein sequence ID" value="PXF32711.1"/>
    <property type="molecule type" value="Genomic_DNA"/>
</dbReference>